<evidence type="ECO:0000313" key="2">
    <source>
        <dbReference type="EMBL" id="JAD19727.1"/>
    </source>
</evidence>
<evidence type="ECO:0000256" key="1">
    <source>
        <dbReference type="SAM" id="MobiDB-lite"/>
    </source>
</evidence>
<feature type="compositionally biased region" description="Basic residues" evidence="1">
    <location>
        <begin position="23"/>
        <end position="33"/>
    </location>
</feature>
<reference evidence="2" key="1">
    <citation type="submission" date="2014-09" db="EMBL/GenBank/DDBJ databases">
        <authorList>
            <person name="Magalhaes I.L.F."/>
            <person name="Oliveira U."/>
            <person name="Santos F.R."/>
            <person name="Vidigal T.H.D.A."/>
            <person name="Brescovit A.D."/>
            <person name="Santos A.J."/>
        </authorList>
    </citation>
    <scope>NUCLEOTIDE SEQUENCE</scope>
    <source>
        <tissue evidence="2">Shoot tissue taken approximately 20 cm above the soil surface</tissue>
    </source>
</reference>
<proteinExistence type="predicted"/>
<protein>
    <submittedName>
        <fullName evidence="2">Uncharacterized protein</fullName>
    </submittedName>
</protein>
<reference evidence="2" key="2">
    <citation type="journal article" date="2015" name="Data Brief">
        <title>Shoot transcriptome of the giant reed, Arundo donax.</title>
        <authorList>
            <person name="Barrero R.A."/>
            <person name="Guerrero F.D."/>
            <person name="Moolhuijzen P."/>
            <person name="Goolsby J.A."/>
            <person name="Tidwell J."/>
            <person name="Bellgard S.E."/>
            <person name="Bellgard M.I."/>
        </authorList>
    </citation>
    <scope>NUCLEOTIDE SEQUENCE</scope>
    <source>
        <tissue evidence="2">Shoot tissue taken approximately 20 cm above the soil surface</tissue>
    </source>
</reference>
<dbReference type="EMBL" id="GBRH01278168">
    <property type="protein sequence ID" value="JAD19727.1"/>
    <property type="molecule type" value="Transcribed_RNA"/>
</dbReference>
<name>A0A0A8Y7S5_ARUDO</name>
<feature type="region of interest" description="Disordered" evidence="1">
    <location>
        <begin position="1"/>
        <end position="35"/>
    </location>
</feature>
<dbReference type="AlphaFoldDB" id="A0A0A8Y7S5"/>
<sequence length="58" mass="6319">MPPATARQRAADRPAMPPPSAPRSRRSAARARWHTTATATWTTACWWTSTPSSSRPSA</sequence>
<organism evidence="2">
    <name type="scientific">Arundo donax</name>
    <name type="common">Giant reed</name>
    <name type="synonym">Donax arundinaceus</name>
    <dbReference type="NCBI Taxonomy" id="35708"/>
    <lineage>
        <taxon>Eukaryota</taxon>
        <taxon>Viridiplantae</taxon>
        <taxon>Streptophyta</taxon>
        <taxon>Embryophyta</taxon>
        <taxon>Tracheophyta</taxon>
        <taxon>Spermatophyta</taxon>
        <taxon>Magnoliopsida</taxon>
        <taxon>Liliopsida</taxon>
        <taxon>Poales</taxon>
        <taxon>Poaceae</taxon>
        <taxon>PACMAD clade</taxon>
        <taxon>Arundinoideae</taxon>
        <taxon>Arundineae</taxon>
        <taxon>Arundo</taxon>
    </lineage>
</organism>
<accession>A0A0A8Y7S5</accession>